<dbReference type="OrthoDB" id="3565018at2759"/>
<feature type="domain" description="DUF7580" evidence="3">
    <location>
        <begin position="209"/>
        <end position="563"/>
    </location>
</feature>
<keyword evidence="5" id="KW-1185">Reference proteome</keyword>
<dbReference type="EMBL" id="MU001670">
    <property type="protein sequence ID" value="KAF2462403.1"/>
    <property type="molecule type" value="Genomic_DNA"/>
</dbReference>
<reference evidence="4" key="1">
    <citation type="journal article" date="2020" name="Stud. Mycol.">
        <title>101 Dothideomycetes genomes: a test case for predicting lifestyles and emergence of pathogens.</title>
        <authorList>
            <person name="Haridas S."/>
            <person name="Albert R."/>
            <person name="Binder M."/>
            <person name="Bloem J."/>
            <person name="Labutti K."/>
            <person name="Salamov A."/>
            <person name="Andreopoulos B."/>
            <person name="Baker S."/>
            <person name="Barry K."/>
            <person name="Bills G."/>
            <person name="Bluhm B."/>
            <person name="Cannon C."/>
            <person name="Castanera R."/>
            <person name="Culley D."/>
            <person name="Daum C."/>
            <person name="Ezra D."/>
            <person name="Gonzalez J."/>
            <person name="Henrissat B."/>
            <person name="Kuo A."/>
            <person name="Liang C."/>
            <person name="Lipzen A."/>
            <person name="Lutzoni F."/>
            <person name="Magnuson J."/>
            <person name="Mondo S."/>
            <person name="Nolan M."/>
            <person name="Ohm R."/>
            <person name="Pangilinan J."/>
            <person name="Park H.-J."/>
            <person name="Ramirez L."/>
            <person name="Alfaro M."/>
            <person name="Sun H."/>
            <person name="Tritt A."/>
            <person name="Yoshinaga Y."/>
            <person name="Zwiers L.-H."/>
            <person name="Turgeon B."/>
            <person name="Goodwin S."/>
            <person name="Spatafora J."/>
            <person name="Crous P."/>
            <person name="Grigoriev I."/>
        </authorList>
    </citation>
    <scope>NUCLEOTIDE SEQUENCE</scope>
    <source>
        <strain evidence="4">ATCC 16933</strain>
    </source>
</reference>
<evidence type="ECO:0000256" key="2">
    <source>
        <dbReference type="SAM" id="SignalP"/>
    </source>
</evidence>
<gene>
    <name evidence="4" type="ORF">BDY21DRAFT_13767</name>
</gene>
<dbReference type="AlphaFoldDB" id="A0A6A6PGA7"/>
<protein>
    <recommendedName>
        <fullName evidence="3">DUF7580 domain-containing protein</fullName>
    </recommendedName>
</protein>
<proteinExistence type="predicted"/>
<organism evidence="4 5">
    <name type="scientific">Lineolata rhizophorae</name>
    <dbReference type="NCBI Taxonomy" id="578093"/>
    <lineage>
        <taxon>Eukaryota</taxon>
        <taxon>Fungi</taxon>
        <taxon>Dikarya</taxon>
        <taxon>Ascomycota</taxon>
        <taxon>Pezizomycotina</taxon>
        <taxon>Dothideomycetes</taxon>
        <taxon>Dothideomycetes incertae sedis</taxon>
        <taxon>Lineolatales</taxon>
        <taxon>Lineolataceae</taxon>
        <taxon>Lineolata</taxon>
    </lineage>
</organism>
<feature type="signal peptide" evidence="2">
    <location>
        <begin position="1"/>
        <end position="20"/>
    </location>
</feature>
<keyword evidence="2" id="KW-0732">Signal</keyword>
<evidence type="ECO:0000313" key="4">
    <source>
        <dbReference type="EMBL" id="KAF2462403.1"/>
    </source>
</evidence>
<dbReference type="Proteomes" id="UP000799766">
    <property type="component" value="Unassembled WGS sequence"/>
</dbReference>
<feature type="chain" id="PRO_5025369944" description="DUF7580 domain-containing protein" evidence="2">
    <location>
        <begin position="21"/>
        <end position="583"/>
    </location>
</feature>
<accession>A0A6A6PGA7</accession>
<evidence type="ECO:0000259" key="3">
    <source>
        <dbReference type="Pfam" id="PF24476"/>
    </source>
</evidence>
<name>A0A6A6PGA7_9PEZI</name>
<dbReference type="PANTHER" id="PTHR35186">
    <property type="entry name" value="ANK_REP_REGION DOMAIN-CONTAINING PROTEIN"/>
    <property type="match status" value="1"/>
</dbReference>
<evidence type="ECO:0000313" key="5">
    <source>
        <dbReference type="Proteomes" id="UP000799766"/>
    </source>
</evidence>
<dbReference type="Pfam" id="PF24476">
    <property type="entry name" value="DUF7580"/>
    <property type="match status" value="1"/>
</dbReference>
<dbReference type="InterPro" id="IPR056002">
    <property type="entry name" value="DUF7580"/>
</dbReference>
<dbReference type="PANTHER" id="PTHR35186:SF4">
    <property type="entry name" value="PRION-INHIBITION AND PROPAGATION HELO DOMAIN-CONTAINING PROTEIN"/>
    <property type="match status" value="1"/>
</dbReference>
<evidence type="ECO:0000256" key="1">
    <source>
        <dbReference type="SAM" id="MobiDB-lite"/>
    </source>
</evidence>
<sequence>MSGVELAGLLLGTFPLIISALENYSKLAEATSDWWRFKRVYTKWITDVRLHQLFFDRALEELLLPLIVDDKRLQLLKAEPLGLAWKDPDLEERLQERLSDSYDLYMQIIMDIQDVTEKLKKELGVDKPSMKRRIGDSPETASQNSRDLRKSVDYHTKRLKLSFSKYGRTKLLDALKEKIEQLERLLSTTDRNSALKHNAKRSLASVTIERLCRHAQSIYDLMLNAWVCACRSSHLANIRLNKKVPDGDFGILFLFDRQCEQSQKPWVWKSTTIKFDQVLEKPNANLTVQMAPLSTPSQLNDSSSVRPTSILRASKRASSSTIVECATPRLAYRQVSWEISASSLTQNTYSTSSSKQTSGEPAPVPIKDLCEEISKAGHASTCLGLLANDQFRYTISTLPDYGKPNKPSYVSLDKLLKRDSPLRLKRRSDRFSIALALASSHQILFSTPWLNGRWKKPDIIFLRDDGSPSGIVPEPYLMREFATSNPSPQFEEAFSSLGIVLLELCFGTALEENSVRLKYPADADPFLDLAAALQWSQEVLDEAGEHYDQAVSWCLKAGKAERCDWKKSFEESVIEPLRLSQLN</sequence>
<feature type="region of interest" description="Disordered" evidence="1">
    <location>
        <begin position="129"/>
        <end position="148"/>
    </location>
</feature>